<feature type="compositionally biased region" description="Basic residues" evidence="1">
    <location>
        <begin position="95"/>
        <end position="104"/>
    </location>
</feature>
<dbReference type="InterPro" id="IPR014004">
    <property type="entry name" value="Transpt-assoc_nodulatn_dom_bac"/>
</dbReference>
<feature type="region of interest" description="Disordered" evidence="1">
    <location>
        <begin position="1"/>
        <end position="202"/>
    </location>
</feature>
<dbReference type="PANTHER" id="PTHR34606:SF15">
    <property type="entry name" value="BON DOMAIN-CONTAINING PROTEIN"/>
    <property type="match status" value="1"/>
</dbReference>
<evidence type="ECO:0000259" key="2">
    <source>
        <dbReference type="PROSITE" id="PS50914"/>
    </source>
</evidence>
<feature type="compositionally biased region" description="Basic and acidic residues" evidence="1">
    <location>
        <begin position="184"/>
        <end position="200"/>
    </location>
</feature>
<dbReference type="PROSITE" id="PS50914">
    <property type="entry name" value="BON"/>
    <property type="match status" value="1"/>
</dbReference>
<evidence type="ECO:0000256" key="1">
    <source>
        <dbReference type="SAM" id="MobiDB-lite"/>
    </source>
</evidence>
<gene>
    <name evidence="3" type="ORF">AUP43_04220</name>
</gene>
<feature type="compositionally biased region" description="Basic and acidic residues" evidence="1">
    <location>
        <begin position="1"/>
        <end position="46"/>
    </location>
</feature>
<protein>
    <recommendedName>
        <fullName evidence="2">BON domain-containing protein</fullName>
    </recommendedName>
</protein>
<evidence type="ECO:0000313" key="4">
    <source>
        <dbReference type="Proteomes" id="UP000076400"/>
    </source>
</evidence>
<dbReference type="Gene3D" id="3.30.1340.30">
    <property type="match status" value="1"/>
</dbReference>
<sequence>MTQHDEGDRPGRQKREKQVREGDPRQLKREDEHRWSNAGDEARGDWEQFAQGERGRAGKNFGADEPEPQDAPWVDEDGPAGYAGGERYESSDHRAPHHRAPHQRARQDDSHGGPDDRGGPRDRPHYDWYPLEEPRWGGGRGYGAGFGYGAGYRPGAGFPDAREGAQRQAEQPGPHRGRGPSGYKRSDARISEDVHDRLTEDPFVDASQVEINVAGGEVTLDGQVGTRAAKRRAEDIVEAVSGVTHCQNNLRVGVSR</sequence>
<dbReference type="InterPro" id="IPR007055">
    <property type="entry name" value="BON_dom"/>
</dbReference>
<reference evidence="3 4" key="1">
    <citation type="submission" date="2015-12" db="EMBL/GenBank/DDBJ databases">
        <title>Genome sequence of Oceanibaculum pacificum MCCC 1A02656.</title>
        <authorList>
            <person name="Lu L."/>
            <person name="Lai Q."/>
            <person name="Shao Z."/>
            <person name="Qian P."/>
        </authorList>
    </citation>
    <scope>NUCLEOTIDE SEQUENCE [LARGE SCALE GENOMIC DNA]</scope>
    <source>
        <strain evidence="3 4">MCCC 1A02656</strain>
    </source>
</reference>
<evidence type="ECO:0000313" key="3">
    <source>
        <dbReference type="EMBL" id="KZD12568.1"/>
    </source>
</evidence>
<accession>A0A154WGB7</accession>
<dbReference type="Pfam" id="PF04972">
    <property type="entry name" value="BON"/>
    <property type="match status" value="1"/>
</dbReference>
<keyword evidence="4" id="KW-1185">Reference proteome</keyword>
<dbReference type="InterPro" id="IPR051686">
    <property type="entry name" value="Lipoprotein_DolP"/>
</dbReference>
<feature type="compositionally biased region" description="Acidic residues" evidence="1">
    <location>
        <begin position="64"/>
        <end position="78"/>
    </location>
</feature>
<dbReference type="OrthoDB" id="680465at2"/>
<comment type="caution">
    <text evidence="3">The sequence shown here is derived from an EMBL/GenBank/DDBJ whole genome shotgun (WGS) entry which is preliminary data.</text>
</comment>
<dbReference type="Proteomes" id="UP000076400">
    <property type="component" value="Unassembled WGS sequence"/>
</dbReference>
<dbReference type="AlphaFoldDB" id="A0A154WGB7"/>
<feature type="domain" description="BON" evidence="2">
    <location>
        <begin position="186"/>
        <end position="254"/>
    </location>
</feature>
<dbReference type="RefSeq" id="WP_067551756.1">
    <property type="nucleotide sequence ID" value="NZ_LPXN01000013.1"/>
</dbReference>
<dbReference type="EMBL" id="LPXN01000013">
    <property type="protein sequence ID" value="KZD12568.1"/>
    <property type="molecule type" value="Genomic_DNA"/>
</dbReference>
<proteinExistence type="predicted"/>
<feature type="compositionally biased region" description="Gly residues" evidence="1">
    <location>
        <begin position="136"/>
        <end position="154"/>
    </location>
</feature>
<dbReference type="STRING" id="580166.AUP43_04220"/>
<feature type="compositionally biased region" description="Basic and acidic residues" evidence="1">
    <location>
        <begin position="105"/>
        <end position="126"/>
    </location>
</feature>
<dbReference type="SMART" id="SM00749">
    <property type="entry name" value="BON"/>
    <property type="match status" value="1"/>
</dbReference>
<dbReference type="PANTHER" id="PTHR34606">
    <property type="entry name" value="BON DOMAIN-CONTAINING PROTEIN"/>
    <property type="match status" value="1"/>
</dbReference>
<name>A0A154WGB7_9PROT</name>
<organism evidence="3 4">
    <name type="scientific">Oceanibaculum pacificum</name>
    <dbReference type="NCBI Taxonomy" id="580166"/>
    <lineage>
        <taxon>Bacteria</taxon>
        <taxon>Pseudomonadati</taxon>
        <taxon>Pseudomonadota</taxon>
        <taxon>Alphaproteobacteria</taxon>
        <taxon>Rhodospirillales</taxon>
        <taxon>Oceanibaculaceae</taxon>
        <taxon>Oceanibaculum</taxon>
    </lineage>
</organism>